<comment type="caution">
    <text evidence="2">The sequence shown here is derived from an EMBL/GenBank/DDBJ whole genome shotgun (WGS) entry which is preliminary data.</text>
</comment>
<keyword evidence="1" id="KW-0472">Membrane</keyword>
<protein>
    <recommendedName>
        <fullName evidence="4">DUF983 domain-containing protein</fullName>
    </recommendedName>
</protein>
<evidence type="ECO:0000313" key="2">
    <source>
        <dbReference type="EMBL" id="PCG10898.1"/>
    </source>
</evidence>
<evidence type="ECO:0000313" key="3">
    <source>
        <dbReference type="Proteomes" id="UP000218784"/>
    </source>
</evidence>
<keyword evidence="3" id="KW-1185">Reference proteome</keyword>
<sequence>MDTHDTDGDRFVDAAGHRWTPLSPLRTGPAGRCPRCGKGHIFRGFLTLRDGCEVCGLDYSYADPADGPAVFVQLFACIPGVVVTLMLQILASPPWWVHLLVSMPVLIVSTVLPLRPIKGWLVASQFYFRAREGRLVDE</sequence>
<proteinExistence type="predicted"/>
<evidence type="ECO:0008006" key="4">
    <source>
        <dbReference type="Google" id="ProtNLM"/>
    </source>
</evidence>
<dbReference type="Pfam" id="PF06170">
    <property type="entry name" value="DUF983"/>
    <property type="match status" value="1"/>
</dbReference>
<evidence type="ECO:0000256" key="1">
    <source>
        <dbReference type="SAM" id="Phobius"/>
    </source>
</evidence>
<dbReference type="Proteomes" id="UP000218784">
    <property type="component" value="Unassembled WGS sequence"/>
</dbReference>
<reference evidence="2 3" key="1">
    <citation type="submission" date="2017-09" db="EMBL/GenBank/DDBJ databases">
        <title>Sphingomonas ginsenosidimutans KACC 14949, whole genome shotgun sequence.</title>
        <authorList>
            <person name="Feng G."/>
            <person name="Zhu H."/>
        </authorList>
    </citation>
    <scope>NUCLEOTIDE SEQUENCE [LARGE SCALE GENOMIC DNA]</scope>
    <source>
        <strain evidence="2 3">KACC 14949</strain>
    </source>
</reference>
<keyword evidence="1" id="KW-0812">Transmembrane</keyword>
<dbReference type="AlphaFoldDB" id="A0A2A4I4Q9"/>
<feature type="transmembrane region" description="Helical" evidence="1">
    <location>
        <begin position="69"/>
        <end position="89"/>
    </location>
</feature>
<organism evidence="2 3">
    <name type="scientific">Sphingomonas ginsenosidimutans</name>
    <dbReference type="NCBI Taxonomy" id="862134"/>
    <lineage>
        <taxon>Bacteria</taxon>
        <taxon>Pseudomonadati</taxon>
        <taxon>Pseudomonadota</taxon>
        <taxon>Alphaproteobacteria</taxon>
        <taxon>Sphingomonadales</taxon>
        <taxon>Sphingomonadaceae</taxon>
        <taxon>Sphingomonas</taxon>
    </lineage>
</organism>
<dbReference type="EMBL" id="NWVD01000001">
    <property type="protein sequence ID" value="PCG10898.1"/>
    <property type="molecule type" value="Genomic_DNA"/>
</dbReference>
<keyword evidence="1" id="KW-1133">Transmembrane helix</keyword>
<dbReference type="InterPro" id="IPR009325">
    <property type="entry name" value="DUF983"/>
</dbReference>
<name>A0A2A4I4Q9_9SPHN</name>
<accession>A0A2A4I4Q9</accession>
<gene>
    <name evidence="2" type="ORF">COA17_02445</name>
</gene>
<dbReference type="RefSeq" id="WP_096610723.1">
    <property type="nucleotide sequence ID" value="NZ_NWVD01000001.1"/>
</dbReference>
<feature type="transmembrane region" description="Helical" evidence="1">
    <location>
        <begin position="95"/>
        <end position="114"/>
    </location>
</feature>